<proteinExistence type="predicted"/>
<dbReference type="Gene3D" id="3.40.50.150">
    <property type="entry name" value="Vaccinia Virus protein VP39"/>
    <property type="match status" value="1"/>
</dbReference>
<dbReference type="Proteomes" id="UP000178501">
    <property type="component" value="Unassembled WGS sequence"/>
</dbReference>
<accession>A0A1G1YFI6</accession>
<feature type="domain" description="Methyltransferase" evidence="1">
    <location>
        <begin position="42"/>
        <end position="139"/>
    </location>
</feature>
<protein>
    <recommendedName>
        <fullName evidence="1">Methyltransferase domain-containing protein</fullName>
    </recommendedName>
</protein>
<dbReference type="PANTHER" id="PTHR43591">
    <property type="entry name" value="METHYLTRANSFERASE"/>
    <property type="match status" value="1"/>
</dbReference>
<sequence>MTDNFNSYNSSAASDVYAQPIGLWSNEKILISYFFKNTAGKILILGCGGGRTVIPLIQIGYQITALDFSPKMINLTEEKLKQFNLTAKTVVGRAEDLSQFSEAEFDYVFFPFNGLDSISPLSQRLKCLTEIKRVLKPSGYLLYSTHNLFSCRHFINYLKSNKKPFVSEISPYGQLTLYYANPPFEIIRLKKIFSWTDIYSTRYLVRWFNKSANGWLFKWPTIFLSRFVYLIAQK</sequence>
<dbReference type="EMBL" id="MHIK01000064">
    <property type="protein sequence ID" value="OGY50247.1"/>
    <property type="molecule type" value="Genomic_DNA"/>
</dbReference>
<evidence type="ECO:0000313" key="2">
    <source>
        <dbReference type="EMBL" id="OGY50247.1"/>
    </source>
</evidence>
<reference evidence="2 3" key="1">
    <citation type="journal article" date="2016" name="Nat. Commun.">
        <title>Thousands of microbial genomes shed light on interconnected biogeochemical processes in an aquifer system.</title>
        <authorList>
            <person name="Anantharaman K."/>
            <person name="Brown C.T."/>
            <person name="Hug L.A."/>
            <person name="Sharon I."/>
            <person name="Castelle C.J."/>
            <person name="Probst A.J."/>
            <person name="Thomas B.C."/>
            <person name="Singh A."/>
            <person name="Wilkins M.J."/>
            <person name="Karaoz U."/>
            <person name="Brodie E.L."/>
            <person name="Williams K.H."/>
            <person name="Hubbard S.S."/>
            <person name="Banfield J.F."/>
        </authorList>
    </citation>
    <scope>NUCLEOTIDE SEQUENCE [LARGE SCALE GENOMIC DNA]</scope>
</reference>
<organism evidence="2 3">
    <name type="scientific">Candidatus Buchananbacteria bacterium RIFCSPHIGHO2_02_FULL_45_11b</name>
    <dbReference type="NCBI Taxonomy" id="1797541"/>
    <lineage>
        <taxon>Bacteria</taxon>
        <taxon>Candidatus Buchananiibacteriota</taxon>
    </lineage>
</organism>
<dbReference type="Pfam" id="PF13649">
    <property type="entry name" value="Methyltransf_25"/>
    <property type="match status" value="1"/>
</dbReference>
<dbReference type="InterPro" id="IPR041698">
    <property type="entry name" value="Methyltransf_25"/>
</dbReference>
<dbReference type="AlphaFoldDB" id="A0A1G1YFI6"/>
<evidence type="ECO:0000259" key="1">
    <source>
        <dbReference type="Pfam" id="PF13649"/>
    </source>
</evidence>
<dbReference type="SUPFAM" id="SSF53335">
    <property type="entry name" value="S-adenosyl-L-methionine-dependent methyltransferases"/>
    <property type="match status" value="1"/>
</dbReference>
<comment type="caution">
    <text evidence="2">The sequence shown here is derived from an EMBL/GenBank/DDBJ whole genome shotgun (WGS) entry which is preliminary data.</text>
</comment>
<evidence type="ECO:0000313" key="3">
    <source>
        <dbReference type="Proteomes" id="UP000178501"/>
    </source>
</evidence>
<gene>
    <name evidence="2" type="ORF">A3J65_04420</name>
</gene>
<name>A0A1G1YFI6_9BACT</name>
<dbReference type="CDD" id="cd02440">
    <property type="entry name" value="AdoMet_MTases"/>
    <property type="match status" value="1"/>
</dbReference>
<dbReference type="InterPro" id="IPR029063">
    <property type="entry name" value="SAM-dependent_MTases_sf"/>
</dbReference>